<dbReference type="PANTHER" id="PTHR43599">
    <property type="entry name" value="MULTIFUNCTIONAL PROTEIN ADE2"/>
    <property type="match status" value="1"/>
</dbReference>
<evidence type="ECO:0000313" key="11">
    <source>
        <dbReference type="Proteomes" id="UP000069850"/>
    </source>
</evidence>
<evidence type="ECO:0000256" key="4">
    <source>
        <dbReference type="ARBA" id="ARBA00022741"/>
    </source>
</evidence>
<evidence type="ECO:0000256" key="6">
    <source>
        <dbReference type="ARBA" id="ARBA00022840"/>
    </source>
</evidence>
<keyword evidence="5 8" id="KW-0658">Purine biosynthesis</keyword>
<dbReference type="Proteomes" id="UP000069850">
    <property type="component" value="Chromosome 1"/>
</dbReference>
<dbReference type="FunFam" id="3.30.470.20:FF:000006">
    <property type="entry name" value="Phosphoribosylaminoimidazole-succinocarboxamide synthase"/>
    <property type="match status" value="1"/>
</dbReference>
<dbReference type="NCBIfam" id="TIGR00081">
    <property type="entry name" value="purC"/>
    <property type="match status" value="1"/>
</dbReference>
<dbReference type="PROSITE" id="PS01057">
    <property type="entry name" value="SAICAR_SYNTHETASE_1"/>
    <property type="match status" value="1"/>
</dbReference>
<comment type="similarity">
    <text evidence="2 8">Belongs to the SAICAR synthetase family.</text>
</comment>
<dbReference type="InterPro" id="IPR018236">
    <property type="entry name" value="SAICAR_synthetase_CS"/>
</dbReference>
<dbReference type="GO" id="GO:0006189">
    <property type="term" value="P:'de novo' IMP biosynthetic process"/>
    <property type="evidence" value="ECO:0007669"/>
    <property type="project" value="UniProtKB-UniRule"/>
</dbReference>
<dbReference type="GO" id="GO:0005524">
    <property type="term" value="F:ATP binding"/>
    <property type="evidence" value="ECO:0007669"/>
    <property type="project" value="UniProtKB-KW"/>
</dbReference>
<accession>A0A0X3BIE2</accession>
<dbReference type="GO" id="GO:0004639">
    <property type="term" value="F:phosphoribosylaminoimidazolesuccinocarboxamide synthase activity"/>
    <property type="evidence" value="ECO:0007669"/>
    <property type="project" value="UniProtKB-UniRule"/>
</dbReference>
<dbReference type="HAMAP" id="MF_00137">
    <property type="entry name" value="SAICAR_synth"/>
    <property type="match status" value="1"/>
</dbReference>
<dbReference type="Pfam" id="PF01259">
    <property type="entry name" value="SAICAR_synt"/>
    <property type="match status" value="1"/>
</dbReference>
<gene>
    <name evidence="8 10" type="primary">purC</name>
    <name evidence="10" type="ORF">MMAB1_0690</name>
</gene>
<name>A0A0X3BIE2_9EURY</name>
<dbReference type="KEGG" id="mema:MMAB1_0690"/>
<evidence type="ECO:0000256" key="5">
    <source>
        <dbReference type="ARBA" id="ARBA00022755"/>
    </source>
</evidence>
<evidence type="ECO:0000256" key="3">
    <source>
        <dbReference type="ARBA" id="ARBA00022598"/>
    </source>
</evidence>
<sequence length="260" mass="29219">MRVHNLIINPDQHLPGDFAMKQVDLLYAGKAKSVYRTDDPEVYIVKFRDDITAFDGEKKDTLSGKGRYNAEVSSFLFGYLEEHGIGTHYLASLEPATIAVRRLEMFPLEVIVRNVAAGSIVRRYPFREGEPLDPPVIVIDYKSDAHHDPMLNDDLIYALGLATPEELDQIKAMALAVNEVLSEYLDQRGITLVDFKLEFGHHDGEIVVGDEISMDSMRLWDKETGASLDKDVYRFNKGDVMETYAGVAKRILSPPQRGSA</sequence>
<dbReference type="InterPro" id="IPR001636">
    <property type="entry name" value="SAICAR_synth"/>
</dbReference>
<dbReference type="CDD" id="cd01415">
    <property type="entry name" value="SAICAR_synt_PurC"/>
    <property type="match status" value="1"/>
</dbReference>
<dbReference type="EMBL" id="LT158599">
    <property type="protein sequence ID" value="CVK31907.1"/>
    <property type="molecule type" value="Genomic_DNA"/>
</dbReference>
<dbReference type="Gene3D" id="3.30.470.20">
    <property type="entry name" value="ATP-grasp fold, B domain"/>
    <property type="match status" value="1"/>
</dbReference>
<keyword evidence="3 8" id="KW-0436">Ligase</keyword>
<evidence type="ECO:0000313" key="10">
    <source>
        <dbReference type="EMBL" id="CVK31907.1"/>
    </source>
</evidence>
<reference evidence="10 11" key="1">
    <citation type="submission" date="2016-01" db="EMBL/GenBank/DDBJ databases">
        <authorList>
            <person name="Manzoor S."/>
        </authorList>
    </citation>
    <scope>NUCLEOTIDE SEQUENCE [LARGE SCALE GENOMIC DNA]</scope>
    <source>
        <strain evidence="10">Methanoculleus sp MAB1</strain>
    </source>
</reference>
<dbReference type="EC" id="6.3.2.6" evidence="8"/>
<evidence type="ECO:0000259" key="9">
    <source>
        <dbReference type="Pfam" id="PF01259"/>
    </source>
</evidence>
<dbReference type="InterPro" id="IPR033934">
    <property type="entry name" value="SAICAR_synt_PurC"/>
</dbReference>
<dbReference type="Gene3D" id="3.30.200.20">
    <property type="entry name" value="Phosphorylase Kinase, domain 1"/>
    <property type="match status" value="1"/>
</dbReference>
<evidence type="ECO:0000256" key="1">
    <source>
        <dbReference type="ARBA" id="ARBA00004672"/>
    </source>
</evidence>
<evidence type="ECO:0000256" key="2">
    <source>
        <dbReference type="ARBA" id="ARBA00010190"/>
    </source>
</evidence>
<dbReference type="PANTHER" id="PTHR43599:SF3">
    <property type="entry name" value="SI:DKEY-6E2.2"/>
    <property type="match status" value="1"/>
</dbReference>
<comment type="catalytic activity">
    <reaction evidence="7 8">
        <text>5-amino-1-(5-phospho-D-ribosyl)imidazole-4-carboxylate + L-aspartate + ATP = (2S)-2-[5-amino-1-(5-phospho-beta-D-ribosyl)imidazole-4-carboxamido]succinate + ADP + phosphate + 2 H(+)</text>
        <dbReference type="Rhea" id="RHEA:22628"/>
        <dbReference type="ChEBI" id="CHEBI:15378"/>
        <dbReference type="ChEBI" id="CHEBI:29991"/>
        <dbReference type="ChEBI" id="CHEBI:30616"/>
        <dbReference type="ChEBI" id="CHEBI:43474"/>
        <dbReference type="ChEBI" id="CHEBI:58443"/>
        <dbReference type="ChEBI" id="CHEBI:77657"/>
        <dbReference type="ChEBI" id="CHEBI:456216"/>
        <dbReference type="EC" id="6.3.2.6"/>
    </reaction>
</comment>
<dbReference type="InterPro" id="IPR028923">
    <property type="entry name" value="SAICAR_synt/ADE2_N"/>
</dbReference>
<evidence type="ECO:0000256" key="7">
    <source>
        <dbReference type="ARBA" id="ARBA00048475"/>
    </source>
</evidence>
<keyword evidence="4 8" id="KW-0547">Nucleotide-binding</keyword>
<comment type="pathway">
    <text evidence="1 8">Purine metabolism; IMP biosynthesis via de novo pathway; 5-amino-1-(5-phospho-D-ribosyl)imidazole-4-carboxamide from 5-amino-1-(5-phospho-D-ribosyl)imidazole-4-carboxylate: step 1/2.</text>
</comment>
<feature type="domain" description="SAICAR synthetase/ADE2 N-terminal" evidence="9">
    <location>
        <begin position="26"/>
        <end position="250"/>
    </location>
</feature>
<dbReference type="PROSITE" id="PS01058">
    <property type="entry name" value="SAICAR_SYNTHETASE_2"/>
    <property type="match status" value="1"/>
</dbReference>
<evidence type="ECO:0000256" key="8">
    <source>
        <dbReference type="HAMAP-Rule" id="MF_00137"/>
    </source>
</evidence>
<dbReference type="InterPro" id="IPR050089">
    <property type="entry name" value="SAICAR_synthetase"/>
</dbReference>
<protein>
    <recommendedName>
        <fullName evidence="8">Phosphoribosylaminoimidazole-succinocarboxamide synthase</fullName>
        <ecNumber evidence="8">6.3.2.6</ecNumber>
    </recommendedName>
    <alternativeName>
        <fullName evidence="8">SAICAR synthetase</fullName>
    </alternativeName>
</protein>
<dbReference type="UniPathway" id="UPA00074">
    <property type="reaction ID" value="UER00131"/>
</dbReference>
<dbReference type="GO" id="GO:0009236">
    <property type="term" value="P:cobalamin biosynthetic process"/>
    <property type="evidence" value="ECO:0007669"/>
    <property type="project" value="InterPro"/>
</dbReference>
<proteinExistence type="inferred from homology"/>
<organism evidence="10 11">
    <name type="scientific">Methanoculleus bourgensis</name>
    <dbReference type="NCBI Taxonomy" id="83986"/>
    <lineage>
        <taxon>Archaea</taxon>
        <taxon>Methanobacteriati</taxon>
        <taxon>Methanobacteriota</taxon>
        <taxon>Stenosarchaea group</taxon>
        <taxon>Methanomicrobia</taxon>
        <taxon>Methanomicrobiales</taxon>
        <taxon>Methanomicrobiaceae</taxon>
        <taxon>Methanoculleus</taxon>
    </lineage>
</organism>
<dbReference type="AlphaFoldDB" id="A0A0X3BIE2"/>
<dbReference type="SUPFAM" id="SSF56104">
    <property type="entry name" value="SAICAR synthase-like"/>
    <property type="match status" value="1"/>
</dbReference>
<keyword evidence="6 8" id="KW-0067">ATP-binding</keyword>